<dbReference type="OrthoDB" id="5377001at2"/>
<dbReference type="Pfam" id="PF07993">
    <property type="entry name" value="NAD_binding_4"/>
    <property type="match status" value="1"/>
</dbReference>
<accession>A0A5A9GM33</accession>
<name>A0A5A9GM33_AZOLI</name>
<dbReference type="Gene3D" id="3.40.50.720">
    <property type="entry name" value="NAD(P)-binding Rossmann-like Domain"/>
    <property type="match status" value="1"/>
</dbReference>
<dbReference type="Proteomes" id="UP000324927">
    <property type="component" value="Unassembled WGS sequence"/>
</dbReference>
<evidence type="ECO:0000313" key="2">
    <source>
        <dbReference type="EMBL" id="KAA0595397.1"/>
    </source>
</evidence>
<keyword evidence="3" id="KW-1185">Reference proteome</keyword>
<dbReference type="GO" id="GO:0035336">
    <property type="term" value="P:long-chain fatty-acyl-CoA metabolic process"/>
    <property type="evidence" value="ECO:0007669"/>
    <property type="project" value="TreeGrafter"/>
</dbReference>
<dbReference type="SUPFAM" id="SSF51735">
    <property type="entry name" value="NAD(P)-binding Rossmann-fold domains"/>
    <property type="match status" value="1"/>
</dbReference>
<protein>
    <submittedName>
        <fullName evidence="2">NAD-dependent epimerase/dehydratase family protein</fullName>
    </submittedName>
</protein>
<dbReference type="GO" id="GO:0080019">
    <property type="term" value="F:alcohol-forming very long-chain fatty acyl-CoA reductase activity"/>
    <property type="evidence" value="ECO:0007669"/>
    <property type="project" value="InterPro"/>
</dbReference>
<dbReference type="PANTHER" id="PTHR11011:SF45">
    <property type="entry name" value="FATTY ACYL-COA REDUCTASE CG8306-RELATED"/>
    <property type="match status" value="1"/>
</dbReference>
<reference evidence="2 3" key="1">
    <citation type="submission" date="2019-08" db="EMBL/GenBank/DDBJ databases">
        <authorList>
            <person name="Grouzdev D."/>
            <person name="Tikhonova E."/>
            <person name="Kravchenko I."/>
        </authorList>
    </citation>
    <scope>NUCLEOTIDE SEQUENCE [LARGE SCALE GENOMIC DNA]</scope>
    <source>
        <strain evidence="2 3">59b</strain>
    </source>
</reference>
<evidence type="ECO:0000313" key="3">
    <source>
        <dbReference type="Proteomes" id="UP000324927"/>
    </source>
</evidence>
<proteinExistence type="predicted"/>
<dbReference type="InterPro" id="IPR036291">
    <property type="entry name" value="NAD(P)-bd_dom_sf"/>
</dbReference>
<gene>
    <name evidence="2" type="ORF">FZ942_17400</name>
</gene>
<sequence>MTTVLLTGATGFIGGAVLAHGLGSHPEARPETRWICLVRGSNAARARARLLENLSRFMAAEAAREAIGRVEIVVGDITAPPSLEDRRLDAVTHILHLAADTSFRAQEHCHRVNVEGTRALAERARRMPNLCRFLYGGTAMICGGNPPPLVREADAPAPAAEHIVPYTRTKAATEAMLRHEFADLPAVMVRPSIVTGHRTLGCIPSSSIFWMFRAGDRLRLVAGDLDGGIDVVPVDWTAEVLVGLMLKPELAYDSYHLSAGLRKRTRWSDLAAAFERCDPQGGPRDYSRFDAGDWKILRARFEMAFGLGGPLQLAMLRAMRSYYQFSTLGVAFDNDRLAAEGFALPPTLAEYLPACLSAPSGLSIIDQFADDLGMFDGVPESLPKPVAA</sequence>
<dbReference type="RefSeq" id="WP_149232338.1">
    <property type="nucleotide sequence ID" value="NZ_JALJXJ010000007.1"/>
</dbReference>
<dbReference type="InterPro" id="IPR026055">
    <property type="entry name" value="FAR"/>
</dbReference>
<comment type="caution">
    <text evidence="2">The sequence shown here is derived from an EMBL/GenBank/DDBJ whole genome shotgun (WGS) entry which is preliminary data.</text>
</comment>
<dbReference type="PANTHER" id="PTHR11011">
    <property type="entry name" value="MALE STERILITY PROTEIN 2-RELATED"/>
    <property type="match status" value="1"/>
</dbReference>
<dbReference type="InterPro" id="IPR013120">
    <property type="entry name" value="FAR_NAD-bd"/>
</dbReference>
<feature type="domain" description="Thioester reductase (TE)" evidence="1">
    <location>
        <begin position="6"/>
        <end position="240"/>
    </location>
</feature>
<organism evidence="2 3">
    <name type="scientific">Azospirillum lipoferum</name>
    <dbReference type="NCBI Taxonomy" id="193"/>
    <lineage>
        <taxon>Bacteria</taxon>
        <taxon>Pseudomonadati</taxon>
        <taxon>Pseudomonadota</taxon>
        <taxon>Alphaproteobacteria</taxon>
        <taxon>Rhodospirillales</taxon>
        <taxon>Azospirillaceae</taxon>
        <taxon>Azospirillum</taxon>
    </lineage>
</organism>
<dbReference type="EMBL" id="VTTN01000006">
    <property type="protein sequence ID" value="KAA0595397.1"/>
    <property type="molecule type" value="Genomic_DNA"/>
</dbReference>
<dbReference type="AlphaFoldDB" id="A0A5A9GM33"/>
<evidence type="ECO:0000259" key="1">
    <source>
        <dbReference type="Pfam" id="PF07993"/>
    </source>
</evidence>